<sequence length="64" mass="7095">MKDPYSGSDSSKRNALEMFKHSGDTISGNSLPWDYNPNFRRMAMDGTHTPASTSQGQFVIAKVQ</sequence>
<gene>
    <name evidence="1" type="ORF">PsorP6_011689</name>
</gene>
<accession>A0ACC0WML1</accession>
<reference evidence="1 2" key="1">
    <citation type="journal article" date="2022" name="bioRxiv">
        <title>The genome of the oomycete Peronosclerospora sorghi, a cosmopolitan pathogen of maize and sorghum, is inflated with dispersed pseudogenes.</title>
        <authorList>
            <person name="Fletcher K."/>
            <person name="Martin F."/>
            <person name="Isakeit T."/>
            <person name="Cavanaugh K."/>
            <person name="Magill C."/>
            <person name="Michelmore R."/>
        </authorList>
    </citation>
    <scope>NUCLEOTIDE SEQUENCE [LARGE SCALE GENOMIC DNA]</scope>
    <source>
        <strain evidence="1">P6</strain>
    </source>
</reference>
<dbReference type="Proteomes" id="UP001163321">
    <property type="component" value="Chromosome 12"/>
</dbReference>
<evidence type="ECO:0000313" key="2">
    <source>
        <dbReference type="Proteomes" id="UP001163321"/>
    </source>
</evidence>
<comment type="caution">
    <text evidence="1">The sequence shown here is derived from an EMBL/GenBank/DDBJ whole genome shotgun (WGS) entry which is preliminary data.</text>
</comment>
<dbReference type="EMBL" id="CM047591">
    <property type="protein sequence ID" value="KAI9918966.1"/>
    <property type="molecule type" value="Genomic_DNA"/>
</dbReference>
<proteinExistence type="predicted"/>
<evidence type="ECO:0000313" key="1">
    <source>
        <dbReference type="EMBL" id="KAI9918966.1"/>
    </source>
</evidence>
<protein>
    <submittedName>
        <fullName evidence="1">Uncharacterized protein</fullName>
    </submittedName>
</protein>
<name>A0ACC0WML1_9STRA</name>
<organism evidence="1 2">
    <name type="scientific">Peronosclerospora sorghi</name>
    <dbReference type="NCBI Taxonomy" id="230839"/>
    <lineage>
        <taxon>Eukaryota</taxon>
        <taxon>Sar</taxon>
        <taxon>Stramenopiles</taxon>
        <taxon>Oomycota</taxon>
        <taxon>Peronosporomycetes</taxon>
        <taxon>Peronosporales</taxon>
        <taxon>Peronosporaceae</taxon>
        <taxon>Peronosclerospora</taxon>
    </lineage>
</organism>
<keyword evidence="2" id="KW-1185">Reference proteome</keyword>